<dbReference type="GO" id="GO:0005770">
    <property type="term" value="C:late endosome"/>
    <property type="evidence" value="ECO:0007669"/>
    <property type="project" value="TreeGrafter"/>
</dbReference>
<name>A0A0H5R945_9EUKA</name>
<feature type="non-terminal residue" evidence="5">
    <location>
        <position position="796"/>
    </location>
</feature>
<evidence type="ECO:0000259" key="3">
    <source>
        <dbReference type="Pfam" id="PF09758"/>
    </source>
</evidence>
<organism evidence="5">
    <name type="scientific">Spongospora subterranea</name>
    <dbReference type="NCBI Taxonomy" id="70186"/>
    <lineage>
        <taxon>Eukaryota</taxon>
        <taxon>Sar</taxon>
        <taxon>Rhizaria</taxon>
        <taxon>Endomyxa</taxon>
        <taxon>Phytomyxea</taxon>
        <taxon>Plasmodiophorida</taxon>
        <taxon>Plasmodiophoridae</taxon>
        <taxon>Spongospora</taxon>
    </lineage>
</organism>
<dbReference type="GO" id="GO:0006914">
    <property type="term" value="P:autophagy"/>
    <property type="evidence" value="ECO:0007669"/>
    <property type="project" value="UniProtKB-KW"/>
</dbReference>
<dbReference type="SUPFAM" id="SSF48371">
    <property type="entry name" value="ARM repeat"/>
    <property type="match status" value="1"/>
</dbReference>
<dbReference type="GO" id="GO:0016197">
    <property type="term" value="P:endosomal transport"/>
    <property type="evidence" value="ECO:0007669"/>
    <property type="project" value="TreeGrafter"/>
</dbReference>
<proteinExistence type="inferred from homology"/>
<sequence>MWPLSWSRKPREKFSLESLRYLYEDLLMHPVIDDSNKDVVVETLRSIAEVMIWGDQHNDLVFYFFCEKNILSQVLRILAQKLDRQITVQILQTLSIMIQNFTRETSMYYLLSNNHINALIMHSFDFGDEEVIAYYISFLKTLSLKLNSSTLQFFFNQAEGQFPLYSQSIQFFHHPEAMVRIAVRTITLNVYQVDDPELRQFLLDKSAIPYFSNLVWFVRDQIVEIDGVVRSQAQLNSQTQSYLTRLIDVQIDQFHYIMDILRLNISALSKVLEDQLLMHLIIPVLIGSLAADKAPLASQQVVSIKVALFVLFQIVLVFTDRCLINSVVSCLLHDPLPEICSQIIGCATDEFPMRNASTALTNLLYEQVINGNEETPSCSSNSMDSNVVRSTLLSSCSDPNLAPFAFAVLLALLRNPEVDSALLVRVRCCPQKTLKRKKLLNALLSNETTINAADVQPEIHNDETEPRSDSRMRYLSTLLESQQSQSRLDVVEYPVDVVDAVLTSLVPTASFDTLDLAMQLLMELVHVERGGLNGAHMRSLVTIFNSTVDLIFASDAYREFTIDTDEDTSSIGHAGNTFIDAFETAWSHGSSANDLLSILAEPSSLLGRSCEAGPIVEPAISSDLRLFVTLRKLLSSLPQIKPASLEAIFFQPTVSVRTRITPEQAPVMCTLYDVVDGPARRLERAVRVGVLILESALIVVQGPSHSVQVSLPFYKVDVAIDAHDPCIVELESRVSTPPYPQCRRNGVSPWLMTLRFDTPNDAQRAFVWLVEGRSQSRYRLRQRVDQYLHYIDNINL</sequence>
<dbReference type="Pfam" id="PF19439">
    <property type="entry name" value="CLEC16A_C"/>
    <property type="match status" value="1"/>
</dbReference>
<accession>A0A0H5R945</accession>
<dbReference type="InterPro" id="IPR016024">
    <property type="entry name" value="ARM-type_fold"/>
</dbReference>
<dbReference type="PANTHER" id="PTHR21481">
    <property type="entry name" value="PROTEIN CLEC16A"/>
    <property type="match status" value="1"/>
</dbReference>
<evidence type="ECO:0000313" key="5">
    <source>
        <dbReference type="EMBL" id="CRZ10648.1"/>
    </source>
</evidence>
<reference evidence="5" key="1">
    <citation type="submission" date="2015-04" db="EMBL/GenBank/DDBJ databases">
        <title>The genome sequence of the plant pathogenic Rhizarian Plasmodiophora brassicae reveals insights in its biotrophic life cycle and the origin of chitin synthesis.</title>
        <authorList>
            <person name="Schwelm A."/>
            <person name="Fogelqvist J."/>
            <person name="Knaust A."/>
            <person name="Julke S."/>
            <person name="Lilja T."/>
            <person name="Dhandapani V."/>
            <person name="Bonilla-Rosso G."/>
            <person name="Karlsson M."/>
            <person name="Shevchenko A."/>
            <person name="Choi S.R."/>
            <person name="Kim H.G."/>
            <person name="Park J.Y."/>
            <person name="Lim Y.P."/>
            <person name="Ludwig-Muller J."/>
            <person name="Dixelius C."/>
        </authorList>
    </citation>
    <scope>NUCLEOTIDE SEQUENCE</scope>
    <source>
        <tissue evidence="5">Potato root galls</tissue>
    </source>
</reference>
<evidence type="ECO:0000259" key="4">
    <source>
        <dbReference type="Pfam" id="PF19439"/>
    </source>
</evidence>
<dbReference type="InterPro" id="IPR045820">
    <property type="entry name" value="CLEC16A/TT9_C"/>
</dbReference>
<dbReference type="AlphaFoldDB" id="A0A0H5R945"/>
<protein>
    <submittedName>
        <fullName evidence="5">Uncharacterized protein</fullName>
    </submittedName>
</protein>
<dbReference type="InterPro" id="IPR039272">
    <property type="entry name" value="CLEC16A/TT9"/>
</dbReference>
<dbReference type="Pfam" id="PF09758">
    <property type="entry name" value="FPL"/>
    <property type="match status" value="1"/>
</dbReference>
<dbReference type="InterPro" id="IPR019155">
    <property type="entry name" value="CLEC16A/TT9_N"/>
</dbReference>
<evidence type="ECO:0000256" key="1">
    <source>
        <dbReference type="ARBA" id="ARBA00006441"/>
    </source>
</evidence>
<dbReference type="EMBL" id="HACM01010206">
    <property type="protein sequence ID" value="CRZ10648.1"/>
    <property type="molecule type" value="Transcribed_RNA"/>
</dbReference>
<dbReference type="GO" id="GO:0005794">
    <property type="term" value="C:Golgi apparatus"/>
    <property type="evidence" value="ECO:0007669"/>
    <property type="project" value="TreeGrafter"/>
</dbReference>
<dbReference type="GO" id="GO:1901096">
    <property type="term" value="P:regulation of autophagosome maturation"/>
    <property type="evidence" value="ECO:0007669"/>
    <property type="project" value="TreeGrafter"/>
</dbReference>
<evidence type="ECO:0000256" key="2">
    <source>
        <dbReference type="ARBA" id="ARBA00023006"/>
    </source>
</evidence>
<dbReference type="PANTHER" id="PTHR21481:SF0">
    <property type="entry name" value="PROTEIN CLEC16A"/>
    <property type="match status" value="1"/>
</dbReference>
<feature type="domain" description="CLEC16A/TT9 C-terminal" evidence="4">
    <location>
        <begin position="243"/>
        <end position="342"/>
    </location>
</feature>
<dbReference type="GO" id="GO:0007034">
    <property type="term" value="P:vacuolar transport"/>
    <property type="evidence" value="ECO:0007669"/>
    <property type="project" value="TreeGrafter"/>
</dbReference>
<feature type="domain" description="FPL" evidence="3">
    <location>
        <begin position="44"/>
        <end position="191"/>
    </location>
</feature>
<keyword evidence="2" id="KW-0072">Autophagy</keyword>
<comment type="similarity">
    <text evidence="1">Belongs to the CLEC16A/gop-1 family.</text>
</comment>